<comment type="similarity">
    <text evidence="1">Belongs to the class-I pyridoxal-phosphate-dependent aminotransferase family.</text>
</comment>
<dbReference type="InterPro" id="IPR004839">
    <property type="entry name" value="Aminotransferase_I/II_large"/>
</dbReference>
<dbReference type="InterPro" id="IPR015424">
    <property type="entry name" value="PyrdxlP-dep_Trfase"/>
</dbReference>
<evidence type="ECO:0000313" key="4">
    <source>
        <dbReference type="Proteomes" id="UP000190080"/>
    </source>
</evidence>
<dbReference type="GO" id="GO:0008483">
    <property type="term" value="F:transaminase activity"/>
    <property type="evidence" value="ECO:0007669"/>
    <property type="project" value="UniProtKB-KW"/>
</dbReference>
<keyword evidence="1 3" id="KW-0032">Aminotransferase</keyword>
<name>A0A1V4IL19_9CLOT</name>
<dbReference type="RefSeq" id="WP_079425138.1">
    <property type="nucleotide sequence ID" value="NZ_MZGV01000028.1"/>
</dbReference>
<dbReference type="InterPro" id="IPR004838">
    <property type="entry name" value="NHTrfase_class1_PyrdxlP-BS"/>
</dbReference>
<evidence type="ECO:0000259" key="2">
    <source>
        <dbReference type="Pfam" id="PF00155"/>
    </source>
</evidence>
<dbReference type="OrthoDB" id="9802328at2"/>
<dbReference type="EMBL" id="MZGV01000028">
    <property type="protein sequence ID" value="OPJ60738.1"/>
    <property type="molecule type" value="Genomic_DNA"/>
</dbReference>
<evidence type="ECO:0000313" key="3">
    <source>
        <dbReference type="EMBL" id="OPJ60738.1"/>
    </source>
</evidence>
<dbReference type="STRING" id="1450648.CLORY_26060"/>
<comment type="caution">
    <text evidence="3">The sequence shown here is derived from an EMBL/GenBank/DDBJ whole genome shotgun (WGS) entry which is preliminary data.</text>
</comment>
<dbReference type="InterPro" id="IPR015421">
    <property type="entry name" value="PyrdxlP-dep_Trfase_major"/>
</dbReference>
<keyword evidence="4" id="KW-1185">Reference proteome</keyword>
<dbReference type="NCBIfam" id="NF005305">
    <property type="entry name" value="PRK06836.1"/>
    <property type="match status" value="1"/>
</dbReference>
<accession>A0A1V4IL19</accession>
<keyword evidence="1 3" id="KW-0808">Transferase</keyword>
<dbReference type="PRINTS" id="PR00753">
    <property type="entry name" value="ACCSYNTHASE"/>
</dbReference>
<comment type="cofactor">
    <cofactor evidence="1">
        <name>pyridoxal 5'-phosphate</name>
        <dbReference type="ChEBI" id="CHEBI:597326"/>
    </cofactor>
</comment>
<dbReference type="Pfam" id="PF00155">
    <property type="entry name" value="Aminotran_1_2"/>
    <property type="match status" value="1"/>
</dbReference>
<organism evidence="3 4">
    <name type="scientific">Clostridium oryzae</name>
    <dbReference type="NCBI Taxonomy" id="1450648"/>
    <lineage>
        <taxon>Bacteria</taxon>
        <taxon>Bacillati</taxon>
        <taxon>Bacillota</taxon>
        <taxon>Clostridia</taxon>
        <taxon>Eubacteriales</taxon>
        <taxon>Clostridiaceae</taxon>
        <taxon>Clostridium</taxon>
    </lineage>
</organism>
<dbReference type="EC" id="2.6.1.-" evidence="1"/>
<dbReference type="PANTHER" id="PTHR42691">
    <property type="entry name" value="ASPARTATE AMINOTRANSFERASE YHDR-RELATED"/>
    <property type="match status" value="1"/>
</dbReference>
<dbReference type="PANTHER" id="PTHR42691:SF1">
    <property type="entry name" value="ASPARTATE AMINOTRANSFERASE YHDR-RELATED"/>
    <property type="match status" value="1"/>
</dbReference>
<dbReference type="Gene3D" id="3.40.640.10">
    <property type="entry name" value="Type I PLP-dependent aspartate aminotransferase-like (Major domain)"/>
    <property type="match status" value="1"/>
</dbReference>
<evidence type="ECO:0000256" key="1">
    <source>
        <dbReference type="RuleBase" id="RU000481"/>
    </source>
</evidence>
<dbReference type="CDD" id="cd00609">
    <property type="entry name" value="AAT_like"/>
    <property type="match status" value="1"/>
</dbReference>
<feature type="domain" description="Aminotransferase class I/classII large" evidence="2">
    <location>
        <begin position="34"/>
        <end position="378"/>
    </location>
</feature>
<gene>
    <name evidence="3" type="primary">aspC</name>
    <name evidence="3" type="ORF">CLORY_26060</name>
</gene>
<reference evidence="3 4" key="1">
    <citation type="submission" date="2017-03" db="EMBL/GenBank/DDBJ databases">
        <title>Genome sequence of Clostridium oryzae DSM 28571.</title>
        <authorList>
            <person name="Poehlein A."/>
            <person name="Daniel R."/>
        </authorList>
    </citation>
    <scope>NUCLEOTIDE SEQUENCE [LARGE SCALE GENOMIC DNA]</scope>
    <source>
        <strain evidence="3 4">DSM 28571</strain>
    </source>
</reference>
<dbReference type="GO" id="GO:0030170">
    <property type="term" value="F:pyridoxal phosphate binding"/>
    <property type="evidence" value="ECO:0007669"/>
    <property type="project" value="InterPro"/>
</dbReference>
<dbReference type="AlphaFoldDB" id="A0A1V4IL19"/>
<dbReference type="SUPFAM" id="SSF53383">
    <property type="entry name" value="PLP-dependent transferases"/>
    <property type="match status" value="1"/>
</dbReference>
<proteinExistence type="inferred from homology"/>
<protein>
    <recommendedName>
        <fullName evidence="1">Aminotransferase</fullName>
        <ecNumber evidence="1">2.6.1.-</ecNumber>
    </recommendedName>
</protein>
<dbReference type="Proteomes" id="UP000190080">
    <property type="component" value="Unassembled WGS sequence"/>
</dbReference>
<sequence length="393" mass="43914">MISEKMYELGSKRSVIRELFEFGKKRAAEIGAENVFDFSIGNPNVPAPEAVKKAIIEILEQENPVNVHGYTSAQGDAEVRKTLAESINKRFGTNFGADNLYMTLGAAASISACFLALANPGDEFITFAPYFPEYRCFVEAAGGKLIVVPAQIENFQIDFNEFEKRINEKTKAVIINTPNNPSGVVYTEETIVKLTDLLKEKEKQYGHAIYLISDEPYREVAYDVNVPYVTKYYNDTFVCYSYSKSLSLPGERIGYIVVPDEMEDSKRVYAAVCGAGRALGYVCAPSLFQKVVAKCAGQTSDISIYRKNRDLLYDGLIKLGYKCVKPEGAFYLFPQSLEPDAYAFCERAKKHNLLIVPGDDFGCPGHVRISYCVKTEQIVKSLPAFEKLAQEYK</sequence>
<dbReference type="PROSITE" id="PS00105">
    <property type="entry name" value="AA_TRANSFER_CLASS_1"/>
    <property type="match status" value="1"/>
</dbReference>